<proteinExistence type="predicted"/>
<dbReference type="PANTHER" id="PTHR33376">
    <property type="match status" value="1"/>
</dbReference>
<dbReference type="GO" id="GO:0030246">
    <property type="term" value="F:carbohydrate binding"/>
    <property type="evidence" value="ECO:0007669"/>
    <property type="project" value="TreeGrafter"/>
</dbReference>
<sequence length="261" mass="29151">LGSDKEVLELLQSGDIAFAFGIPAAKLSSFLPEWDALTLPYLFQSEQEMIDWTRSEASKIMFEKLERGGFKGISYSSFSMRVPLSNKPLRSIEDFKGLKIRVMGTPVAIDTYKALGASSVPMPFGEVYIALQTGVVDACENGTATLYGQRFYEVADYLSTLAVLPSLSLTLMSKKVWDSLSQEEQKAIMDAEPEVFETTKNALFALNEKGLTEMKKAGIEIIEPVNPEDFSRALRGVWDKYLPKFEPWVQDIVKGILGDRY</sequence>
<dbReference type="Gene3D" id="3.40.190.170">
    <property type="entry name" value="Bacterial extracellular solute-binding protein, family 7"/>
    <property type="match status" value="1"/>
</dbReference>
<protein>
    <submittedName>
        <fullName evidence="2">Uncharacterized protein</fullName>
    </submittedName>
</protein>
<reference evidence="2" key="1">
    <citation type="journal article" date="2015" name="Nature">
        <title>Complex archaea that bridge the gap between prokaryotes and eukaryotes.</title>
        <authorList>
            <person name="Spang A."/>
            <person name="Saw J.H."/>
            <person name="Jorgensen S.L."/>
            <person name="Zaremba-Niedzwiedzka K."/>
            <person name="Martijn J."/>
            <person name="Lind A.E."/>
            <person name="van Eijk R."/>
            <person name="Schleper C."/>
            <person name="Guy L."/>
            <person name="Ettema T.J."/>
        </authorList>
    </citation>
    <scope>NUCLEOTIDE SEQUENCE</scope>
</reference>
<dbReference type="NCBIfam" id="NF037995">
    <property type="entry name" value="TRAP_S1"/>
    <property type="match status" value="1"/>
</dbReference>
<gene>
    <name evidence="2" type="ORF">LCGC14_3069850</name>
</gene>
<dbReference type="InterPro" id="IPR018389">
    <property type="entry name" value="DctP_fam"/>
</dbReference>
<dbReference type="PANTHER" id="PTHR33376:SF2">
    <property type="entry name" value="DICARBOXYLATE-BINDING PERIPLASMIC PROTEIN"/>
    <property type="match status" value="1"/>
</dbReference>
<evidence type="ECO:0000256" key="1">
    <source>
        <dbReference type="ARBA" id="ARBA00022729"/>
    </source>
</evidence>
<evidence type="ECO:0000313" key="2">
    <source>
        <dbReference type="EMBL" id="KKK55907.1"/>
    </source>
</evidence>
<dbReference type="AlphaFoldDB" id="A0A0F8WGF6"/>
<keyword evidence="1" id="KW-0732">Signal</keyword>
<feature type="non-terminal residue" evidence="2">
    <location>
        <position position="1"/>
    </location>
</feature>
<dbReference type="Pfam" id="PF03480">
    <property type="entry name" value="DctP"/>
    <property type="match status" value="1"/>
</dbReference>
<dbReference type="GO" id="GO:0055085">
    <property type="term" value="P:transmembrane transport"/>
    <property type="evidence" value="ECO:0007669"/>
    <property type="project" value="InterPro"/>
</dbReference>
<name>A0A0F8WGF6_9ZZZZ</name>
<dbReference type="CDD" id="cd13603">
    <property type="entry name" value="PBP2_TRAP_Siap_TeaA_like"/>
    <property type="match status" value="1"/>
</dbReference>
<accession>A0A0F8WGF6</accession>
<comment type="caution">
    <text evidence="2">The sequence shown here is derived from an EMBL/GenBank/DDBJ whole genome shotgun (WGS) entry which is preliminary data.</text>
</comment>
<dbReference type="InterPro" id="IPR038404">
    <property type="entry name" value="TRAP_DctP_sf"/>
</dbReference>
<dbReference type="EMBL" id="LAZR01065264">
    <property type="protein sequence ID" value="KKK55907.1"/>
    <property type="molecule type" value="Genomic_DNA"/>
</dbReference>
<organism evidence="2">
    <name type="scientific">marine sediment metagenome</name>
    <dbReference type="NCBI Taxonomy" id="412755"/>
    <lineage>
        <taxon>unclassified sequences</taxon>
        <taxon>metagenomes</taxon>
        <taxon>ecological metagenomes</taxon>
    </lineage>
</organism>